<reference evidence="1" key="1">
    <citation type="submission" date="2023-03" db="EMBL/GenBank/DDBJ databases">
        <title>Massive genome expansion in bonnet fungi (Mycena s.s.) driven by repeated elements and novel gene families across ecological guilds.</title>
        <authorList>
            <consortium name="Lawrence Berkeley National Laboratory"/>
            <person name="Harder C.B."/>
            <person name="Miyauchi S."/>
            <person name="Viragh M."/>
            <person name="Kuo A."/>
            <person name="Thoen E."/>
            <person name="Andreopoulos B."/>
            <person name="Lu D."/>
            <person name="Skrede I."/>
            <person name="Drula E."/>
            <person name="Henrissat B."/>
            <person name="Morin E."/>
            <person name="Kohler A."/>
            <person name="Barry K."/>
            <person name="LaButti K."/>
            <person name="Morin E."/>
            <person name="Salamov A."/>
            <person name="Lipzen A."/>
            <person name="Mereny Z."/>
            <person name="Hegedus B."/>
            <person name="Baldrian P."/>
            <person name="Stursova M."/>
            <person name="Weitz H."/>
            <person name="Taylor A."/>
            <person name="Grigoriev I.V."/>
            <person name="Nagy L.G."/>
            <person name="Martin F."/>
            <person name="Kauserud H."/>
        </authorList>
    </citation>
    <scope>NUCLEOTIDE SEQUENCE</scope>
    <source>
        <strain evidence="1">CBHHK002</strain>
    </source>
</reference>
<accession>A0AAD6Z6J1</accession>
<proteinExistence type="predicted"/>
<comment type="caution">
    <text evidence="1">The sequence shown here is derived from an EMBL/GenBank/DDBJ whole genome shotgun (WGS) entry which is preliminary data.</text>
</comment>
<gene>
    <name evidence="1" type="ORF">DFH08DRAFT_823675</name>
</gene>
<evidence type="ECO:0000313" key="1">
    <source>
        <dbReference type="EMBL" id="KAJ7309258.1"/>
    </source>
</evidence>
<organism evidence="1 2">
    <name type="scientific">Mycena albidolilacea</name>
    <dbReference type="NCBI Taxonomy" id="1033008"/>
    <lineage>
        <taxon>Eukaryota</taxon>
        <taxon>Fungi</taxon>
        <taxon>Dikarya</taxon>
        <taxon>Basidiomycota</taxon>
        <taxon>Agaricomycotina</taxon>
        <taxon>Agaricomycetes</taxon>
        <taxon>Agaricomycetidae</taxon>
        <taxon>Agaricales</taxon>
        <taxon>Marasmiineae</taxon>
        <taxon>Mycenaceae</taxon>
        <taxon>Mycena</taxon>
    </lineage>
</organism>
<protein>
    <submittedName>
        <fullName evidence="1">Uncharacterized protein</fullName>
    </submittedName>
</protein>
<dbReference type="EMBL" id="JARIHO010000083">
    <property type="protein sequence ID" value="KAJ7309258.1"/>
    <property type="molecule type" value="Genomic_DNA"/>
</dbReference>
<sequence length="371" mass="40898">MEGLPPHPVPGSSPMETFSMASIMQANNAISLNANEMGMIGSGYYGQSQQYQQLLNQPSIHQPNQQYHQPSFHQSTSISSRRGATVATLRAGDATAKIYVTYNLRVPLDALRSAYIHGRTKSRRPIIPLCRYLPAPSPTILNSIDECPRRVCEPITTHTQNYVPSAPILIEIHNTMKSMQAQITETNRGADEAEAGLRIVREAQAKADGLSRKGKLQADAKKSRLQVSSTHLIQFFWRSPIFAEKNLVHSKARSALGLGVVDEDEDAPNSQLPHILSPGEEPVLLKDGKTKKAHPNWRAGVTDPVNQSFLNDLTALVMEHVVRDTVIGGPDFWCTENEFVCLSIELKSGLSAQSTNLEAKMFNAYGLYTVK</sequence>
<keyword evidence="2" id="KW-1185">Reference proteome</keyword>
<name>A0AAD6Z6J1_9AGAR</name>
<evidence type="ECO:0000313" key="2">
    <source>
        <dbReference type="Proteomes" id="UP001218218"/>
    </source>
</evidence>
<dbReference type="AlphaFoldDB" id="A0AAD6Z6J1"/>
<dbReference type="Proteomes" id="UP001218218">
    <property type="component" value="Unassembled WGS sequence"/>
</dbReference>